<dbReference type="GO" id="GO:0046872">
    <property type="term" value="F:metal ion binding"/>
    <property type="evidence" value="ECO:0007669"/>
    <property type="project" value="UniProtKB-KW"/>
</dbReference>
<dbReference type="Proteomes" id="UP000006838">
    <property type="component" value="Chromosome"/>
</dbReference>
<dbReference type="EMBL" id="CP000127">
    <property type="protein sequence ID" value="ABA57807.1"/>
    <property type="molecule type" value="Genomic_DNA"/>
</dbReference>
<sequence length="293" mass="31754">MAAEGLRGNANCSKARELVGNKRTRLSRKLQLLSLSALLLLIACATSPTGRSQLEFFPSSQIAQMGKAAYQQIKQETPVSKDPQINRYIRCVANAITPLVPPLENGEQWEVTVFKADQANAFALPGGHIGIYTGLLSVAENADQLAAVIGHEIGHVIAEHANARMSTQYATQAGLQLIQALAGVPGSATGQQLMALMGVGAQVGIILPFSRAQESESDILGLRYMAQAGFDPRQSIQLWQNMMAANDGRKPPEFLSTHPSEKTRISELEQRLPQALDIYQQALSEGRQPKCKR</sequence>
<dbReference type="KEGG" id="noc:Noc_1308"/>
<dbReference type="AlphaFoldDB" id="Q3JBI9"/>
<keyword evidence="2" id="KW-0479">Metal-binding</keyword>
<organism evidence="8 9">
    <name type="scientific">Nitrosococcus oceani (strain ATCC 19707 / BCRC 17464 / JCM 30415 / NCIMB 11848 / C-107)</name>
    <dbReference type="NCBI Taxonomy" id="323261"/>
    <lineage>
        <taxon>Bacteria</taxon>
        <taxon>Pseudomonadati</taxon>
        <taxon>Pseudomonadota</taxon>
        <taxon>Gammaproteobacteria</taxon>
        <taxon>Chromatiales</taxon>
        <taxon>Chromatiaceae</taxon>
        <taxon>Nitrosococcus</taxon>
    </lineage>
</organism>
<dbReference type="Gene3D" id="3.30.2010.10">
    <property type="entry name" value="Metalloproteases ('zincins'), catalytic domain"/>
    <property type="match status" value="1"/>
</dbReference>
<comment type="cofactor">
    <cofactor evidence="6">
        <name>Zn(2+)</name>
        <dbReference type="ChEBI" id="CHEBI:29105"/>
    </cofactor>
    <text evidence="6">Binds 1 zinc ion per subunit.</text>
</comment>
<dbReference type="STRING" id="323261.Noc_1308"/>
<keyword evidence="1 6" id="KW-0645">Protease</keyword>
<evidence type="ECO:0000256" key="4">
    <source>
        <dbReference type="ARBA" id="ARBA00022833"/>
    </source>
</evidence>
<dbReference type="InParanoid" id="Q3JBI9"/>
<evidence type="ECO:0000313" key="8">
    <source>
        <dbReference type="EMBL" id="ABA57807.1"/>
    </source>
</evidence>
<evidence type="ECO:0000256" key="2">
    <source>
        <dbReference type="ARBA" id="ARBA00022723"/>
    </source>
</evidence>
<evidence type="ECO:0000256" key="6">
    <source>
        <dbReference type="RuleBase" id="RU003983"/>
    </source>
</evidence>
<evidence type="ECO:0000256" key="3">
    <source>
        <dbReference type="ARBA" id="ARBA00022801"/>
    </source>
</evidence>
<dbReference type="InterPro" id="IPR001915">
    <property type="entry name" value="Peptidase_M48"/>
</dbReference>
<gene>
    <name evidence="8" type="ordered locus">Noc_1308</name>
</gene>
<dbReference type="eggNOG" id="COG0501">
    <property type="taxonomic scope" value="Bacteria"/>
</dbReference>
<dbReference type="HOGENOM" id="CLU_029002_5_0_6"/>
<keyword evidence="4 6" id="KW-0862">Zinc</keyword>
<dbReference type="GO" id="GO:0051603">
    <property type="term" value="P:proteolysis involved in protein catabolic process"/>
    <property type="evidence" value="ECO:0007669"/>
    <property type="project" value="TreeGrafter"/>
</dbReference>
<dbReference type="GO" id="GO:0004222">
    <property type="term" value="F:metalloendopeptidase activity"/>
    <property type="evidence" value="ECO:0007669"/>
    <property type="project" value="InterPro"/>
</dbReference>
<keyword evidence="9" id="KW-1185">Reference proteome</keyword>
<dbReference type="PANTHER" id="PTHR22726:SF24">
    <property type="entry name" value="M48 FAMILY METALLOPEPTIDASE"/>
    <property type="match status" value="1"/>
</dbReference>
<protein>
    <submittedName>
        <fullName evidence="8">Peptidase M48, Ste24p</fullName>
    </submittedName>
</protein>
<reference evidence="9" key="1">
    <citation type="journal article" date="2006" name="Appl. Environ. Microbiol.">
        <title>Complete genome sequence of the marine, chemolithoautotrophic, ammonia-oxidizing bacterium Nitrosococcus oceani ATCC 19707.</title>
        <authorList>
            <person name="Klotz M.G."/>
            <person name="Arp D.J."/>
            <person name="Chain P.S.G."/>
            <person name="El-Sheikh A.F."/>
            <person name="Hauser L.J."/>
            <person name="Hommes N.G."/>
            <person name="Larimer F.W."/>
            <person name="Malfatti S.A."/>
            <person name="Norton J.M."/>
            <person name="Poret-Peterson A.T."/>
            <person name="Vergez L.M."/>
            <person name="Ward B.B."/>
        </authorList>
    </citation>
    <scope>NUCLEOTIDE SEQUENCE [LARGE SCALE GENOMIC DNA]</scope>
    <source>
        <strain evidence="9">ATCC 19707 / BCRC 17464 / NCIMB 11848 / C-107</strain>
    </source>
</reference>
<dbReference type="CDD" id="cd07331">
    <property type="entry name" value="M48C_Oma1_like"/>
    <property type="match status" value="1"/>
</dbReference>
<dbReference type="Pfam" id="PF01435">
    <property type="entry name" value="Peptidase_M48"/>
    <property type="match status" value="1"/>
</dbReference>
<evidence type="ECO:0000256" key="1">
    <source>
        <dbReference type="ARBA" id="ARBA00022670"/>
    </source>
</evidence>
<name>Q3JBI9_NITOC</name>
<dbReference type="PANTHER" id="PTHR22726">
    <property type="entry name" value="METALLOENDOPEPTIDASE OMA1"/>
    <property type="match status" value="1"/>
</dbReference>
<evidence type="ECO:0000259" key="7">
    <source>
        <dbReference type="Pfam" id="PF01435"/>
    </source>
</evidence>
<evidence type="ECO:0000313" key="9">
    <source>
        <dbReference type="Proteomes" id="UP000006838"/>
    </source>
</evidence>
<keyword evidence="5 6" id="KW-0482">Metalloprotease</keyword>
<keyword evidence="3 6" id="KW-0378">Hydrolase</keyword>
<evidence type="ECO:0000256" key="5">
    <source>
        <dbReference type="ARBA" id="ARBA00023049"/>
    </source>
</evidence>
<dbReference type="FunCoup" id="Q3JBI9">
    <property type="interactions" value="94"/>
</dbReference>
<proteinExistence type="inferred from homology"/>
<accession>Q3JBI9</accession>
<dbReference type="InterPro" id="IPR051156">
    <property type="entry name" value="Mito/Outer_Membr_Metalloprot"/>
</dbReference>
<feature type="domain" description="Peptidase M48" evidence="7">
    <location>
        <begin position="106"/>
        <end position="271"/>
    </location>
</feature>
<dbReference type="GO" id="GO:0016020">
    <property type="term" value="C:membrane"/>
    <property type="evidence" value="ECO:0007669"/>
    <property type="project" value="TreeGrafter"/>
</dbReference>
<comment type="similarity">
    <text evidence="6">Belongs to the peptidase M48 family.</text>
</comment>